<dbReference type="InterPro" id="IPR028896">
    <property type="entry name" value="GcvT/YgfZ/DmdA"/>
</dbReference>
<feature type="domain" description="Aminomethyltransferase C-terminal" evidence="2">
    <location>
        <begin position="289"/>
        <end position="358"/>
    </location>
</feature>
<accession>A0A5C1AJD6</accession>
<dbReference type="GO" id="GO:0016740">
    <property type="term" value="F:transferase activity"/>
    <property type="evidence" value="ECO:0007669"/>
    <property type="project" value="UniProtKB-KW"/>
</dbReference>
<dbReference type="Pfam" id="PF08669">
    <property type="entry name" value="GCV_T_C"/>
    <property type="match status" value="1"/>
</dbReference>
<name>A0A5C1AJD6_9BACT</name>
<sequence length="361" mass="38795">MTTLQELHAERGANFSDFAGSRLPADFGDPTAEYRAATTAAALFDTSHAGKLEVSGPDAPKFLTNLSTNDLRDLPLGGGCETYFLDHKAKTLFAAWAYHVLVEGAKHAIWLETTAGRGAKFFKHLDRYLISEAVELADVTEQFAQFHLAGPKAKNVLDAALGEALPDLAEFQHLERSFGRTGNCSIRRHDRLGLPGWDLVCRSVHAGGIWQMLTAAGATAAGLNTFETLRIEAATPVYGVDIDEGRFVMEIARVERAVNYAKGCFIGQEPIIMARDRAGFVNRAFSMVKVRGGEPLPAGTKLLRDGQEVGVVTSSAVSPRFGGPVALGYLRRGHQDVGLQLEAMTPAGPVPVEVLGLPANP</sequence>
<dbReference type="SUPFAM" id="SSF101790">
    <property type="entry name" value="Aminomethyltransferase beta-barrel domain"/>
    <property type="match status" value="1"/>
</dbReference>
<keyword evidence="3" id="KW-0808">Transferase</keyword>
<dbReference type="InterPro" id="IPR013977">
    <property type="entry name" value="GcvT_C"/>
</dbReference>
<evidence type="ECO:0000259" key="2">
    <source>
        <dbReference type="Pfam" id="PF08669"/>
    </source>
</evidence>
<dbReference type="Pfam" id="PF01571">
    <property type="entry name" value="GCV_T"/>
    <property type="match status" value="1"/>
</dbReference>
<dbReference type="PANTHER" id="PTHR43757:SF2">
    <property type="entry name" value="AMINOMETHYLTRANSFERASE, MITOCHONDRIAL"/>
    <property type="match status" value="1"/>
</dbReference>
<reference evidence="4" key="1">
    <citation type="submission" date="2019-08" db="EMBL/GenBank/DDBJ databases">
        <title>Limnoglobus roseus gen. nov., sp. nov., a novel freshwater planctomycete with a giant genome from the family Gemmataceae.</title>
        <authorList>
            <person name="Kulichevskaya I.S."/>
            <person name="Naumoff D.G."/>
            <person name="Miroshnikov K."/>
            <person name="Ivanova A."/>
            <person name="Philippov D.A."/>
            <person name="Hakobyan A."/>
            <person name="Rijpstra I.C."/>
            <person name="Sinninghe Damste J.S."/>
            <person name="Liesack W."/>
            <person name="Dedysh S.N."/>
        </authorList>
    </citation>
    <scope>NUCLEOTIDE SEQUENCE [LARGE SCALE GENOMIC DNA]</scope>
    <source>
        <strain evidence="4">PX52</strain>
    </source>
</reference>
<dbReference type="InterPro" id="IPR029043">
    <property type="entry name" value="GcvT/YgfZ_C"/>
</dbReference>
<evidence type="ECO:0000313" key="3">
    <source>
        <dbReference type="EMBL" id="QEL18116.1"/>
    </source>
</evidence>
<evidence type="ECO:0000259" key="1">
    <source>
        <dbReference type="Pfam" id="PF01571"/>
    </source>
</evidence>
<dbReference type="RefSeq" id="WP_149112649.1">
    <property type="nucleotide sequence ID" value="NZ_CP042425.1"/>
</dbReference>
<proteinExistence type="predicted"/>
<organism evidence="3 4">
    <name type="scientific">Limnoglobus roseus</name>
    <dbReference type="NCBI Taxonomy" id="2598579"/>
    <lineage>
        <taxon>Bacteria</taxon>
        <taxon>Pseudomonadati</taxon>
        <taxon>Planctomycetota</taxon>
        <taxon>Planctomycetia</taxon>
        <taxon>Gemmatales</taxon>
        <taxon>Gemmataceae</taxon>
        <taxon>Limnoglobus</taxon>
    </lineage>
</organism>
<keyword evidence="4" id="KW-1185">Reference proteome</keyword>
<dbReference type="KEGG" id="lrs:PX52LOC_05130"/>
<dbReference type="OrthoDB" id="9796287at2"/>
<protein>
    <submittedName>
        <fullName evidence="3">Aminomethyl transferase family protein</fullName>
    </submittedName>
</protein>
<dbReference type="PIRSF" id="PIRSF006487">
    <property type="entry name" value="GcvT"/>
    <property type="match status" value="1"/>
</dbReference>
<dbReference type="AlphaFoldDB" id="A0A5C1AJD6"/>
<dbReference type="InterPro" id="IPR027266">
    <property type="entry name" value="TrmE/GcvT-like"/>
</dbReference>
<gene>
    <name evidence="3" type="ORF">PX52LOC_05130</name>
</gene>
<dbReference type="InterPro" id="IPR006222">
    <property type="entry name" value="GCVT_N"/>
</dbReference>
<dbReference type="Proteomes" id="UP000324974">
    <property type="component" value="Chromosome"/>
</dbReference>
<dbReference type="EMBL" id="CP042425">
    <property type="protein sequence ID" value="QEL18116.1"/>
    <property type="molecule type" value="Genomic_DNA"/>
</dbReference>
<dbReference type="PANTHER" id="PTHR43757">
    <property type="entry name" value="AMINOMETHYLTRANSFERASE"/>
    <property type="match status" value="1"/>
</dbReference>
<feature type="domain" description="GCVT N-terminal" evidence="1">
    <location>
        <begin position="5"/>
        <end position="259"/>
    </location>
</feature>
<dbReference type="Gene3D" id="3.30.1360.120">
    <property type="entry name" value="Probable tRNA modification gtpase trme, domain 1"/>
    <property type="match status" value="1"/>
</dbReference>
<evidence type="ECO:0000313" key="4">
    <source>
        <dbReference type="Proteomes" id="UP000324974"/>
    </source>
</evidence>
<dbReference type="SUPFAM" id="SSF103025">
    <property type="entry name" value="Folate-binding domain"/>
    <property type="match status" value="1"/>
</dbReference>